<gene>
    <name evidence="2" type="ORF">SAMN06265348_107339</name>
</gene>
<dbReference type="AlphaFoldDB" id="A0A521ECB0"/>
<dbReference type="Gene3D" id="3.40.50.1820">
    <property type="entry name" value="alpha/beta hydrolase"/>
    <property type="match status" value="1"/>
</dbReference>
<proteinExistence type="predicted"/>
<dbReference type="Pfam" id="PF00756">
    <property type="entry name" value="Esterase"/>
    <property type="match status" value="1"/>
</dbReference>
<dbReference type="InterPro" id="IPR050583">
    <property type="entry name" value="Mycobacterial_A85_antigen"/>
</dbReference>
<dbReference type="SUPFAM" id="SSF53474">
    <property type="entry name" value="alpha/beta-Hydrolases"/>
    <property type="match status" value="1"/>
</dbReference>
<dbReference type="OrthoDB" id="9768282at2"/>
<dbReference type="InterPro" id="IPR000801">
    <property type="entry name" value="Esterase-like"/>
</dbReference>
<evidence type="ECO:0000313" key="3">
    <source>
        <dbReference type="Proteomes" id="UP000320300"/>
    </source>
</evidence>
<name>A0A521ECB0_9SPHI</name>
<feature type="signal peptide" evidence="1">
    <location>
        <begin position="1"/>
        <end position="20"/>
    </location>
</feature>
<evidence type="ECO:0000313" key="2">
    <source>
        <dbReference type="EMBL" id="SMO81111.1"/>
    </source>
</evidence>
<dbReference type="Proteomes" id="UP000320300">
    <property type="component" value="Unassembled WGS sequence"/>
</dbReference>
<keyword evidence="3" id="KW-1185">Reference proteome</keyword>
<organism evidence="2 3">
    <name type="scientific">Pedobacter westerhofensis</name>
    <dbReference type="NCBI Taxonomy" id="425512"/>
    <lineage>
        <taxon>Bacteria</taxon>
        <taxon>Pseudomonadati</taxon>
        <taxon>Bacteroidota</taxon>
        <taxon>Sphingobacteriia</taxon>
        <taxon>Sphingobacteriales</taxon>
        <taxon>Sphingobacteriaceae</taxon>
        <taxon>Pedobacter</taxon>
    </lineage>
</organism>
<keyword evidence="1" id="KW-0732">Signal</keyword>
<dbReference type="PANTHER" id="PTHR48098">
    <property type="entry name" value="ENTEROCHELIN ESTERASE-RELATED"/>
    <property type="match status" value="1"/>
</dbReference>
<dbReference type="InterPro" id="IPR029058">
    <property type="entry name" value="AB_hydrolase_fold"/>
</dbReference>
<evidence type="ECO:0000256" key="1">
    <source>
        <dbReference type="SAM" id="SignalP"/>
    </source>
</evidence>
<accession>A0A521ECB0</accession>
<sequence length="489" mass="55603">MKKSILYVFLLLFLASGASAQKFSVSFPDSLLQEPFTGHVLLYFSKDSKTPKEGTAGLDIFPCFRLYVKNVKPGTAIVFDDKAISYPVPLSDMERNSYYVQVVFDRNLGGRSIGQSPGNLYSTSQKITVKKDADHIYVLRADQKIPEPVFSNTQYVKEIKVPSGLLSTFHHRPVTVNAAVILPKEYYTQAQRKFPVKFLVSGYGGDYHRYSGSPNPSAPMDTTACITVYLDGNCPLGHSAYTNSENNGPWGDALTKDFIPQLEKTYRCNGARFLNGHSSGGWTVLSLQTRYPKVFNGCWSSSPDPVDYRSFQKVDLYEHQNMFYGKDSVLNQTGTIAGFFPWFSMRNIYQMEHVIYRGEQMHSFDAVFSKKGSNGEPLRILDYRNGQIDTAVFEHWKQYDVSLYLRTNWDKVKNDLDGKVMISVGNQDNFLLNYAVKLLDGEMKKLNSSFVFAYYPGDHFTIATPEFLKDGNGFLQRRYQQWLTTNKKK</sequence>
<dbReference type="PANTHER" id="PTHR48098:SF3">
    <property type="entry name" value="IRON(III) ENTEROBACTIN ESTERASE"/>
    <property type="match status" value="1"/>
</dbReference>
<dbReference type="RefSeq" id="WP_142529141.1">
    <property type="nucleotide sequence ID" value="NZ_CBCSJO010000007.1"/>
</dbReference>
<dbReference type="EMBL" id="FXTN01000007">
    <property type="protein sequence ID" value="SMO81111.1"/>
    <property type="molecule type" value="Genomic_DNA"/>
</dbReference>
<feature type="chain" id="PRO_5021879621" evidence="1">
    <location>
        <begin position="21"/>
        <end position="489"/>
    </location>
</feature>
<reference evidence="2 3" key="1">
    <citation type="submission" date="2017-05" db="EMBL/GenBank/DDBJ databases">
        <authorList>
            <person name="Varghese N."/>
            <person name="Submissions S."/>
        </authorList>
    </citation>
    <scope>NUCLEOTIDE SEQUENCE [LARGE SCALE GENOMIC DNA]</scope>
    <source>
        <strain evidence="2 3">DSM 19036</strain>
    </source>
</reference>
<protein>
    <submittedName>
        <fullName evidence="2">Esterase</fullName>
    </submittedName>
</protein>